<comment type="caution">
    <text evidence="6">The sequence shown here is derived from an EMBL/GenBank/DDBJ whole genome shotgun (WGS) entry which is preliminary data.</text>
</comment>
<keyword evidence="3" id="KW-0862">Zinc</keyword>
<keyword evidence="4" id="KW-0456">Lyase</keyword>
<sequence length="134" mass="14689">MIAEGGCLCGAVRYRFDAEPTNIGYCHCSMCRKASGSPVIAACTLPRDRLQMLQGEDALVRYPSSPAVTRLFCGTCGGHLFFDIPDEPDTIDIWLGSLDEPDRVVPTFHIYAADAVAWHRIDDGLPRYPAGRAK</sequence>
<dbReference type="Pfam" id="PF04828">
    <property type="entry name" value="GFA"/>
    <property type="match status" value="1"/>
</dbReference>
<name>A0ABV7X9N7_9SPHN</name>
<dbReference type="PROSITE" id="PS51891">
    <property type="entry name" value="CENP_V_GFA"/>
    <property type="match status" value="1"/>
</dbReference>
<dbReference type="Proteomes" id="UP001595615">
    <property type="component" value="Unassembled WGS sequence"/>
</dbReference>
<organism evidence="6 7">
    <name type="scientific">Sphingoaurantiacus capsulatus</name>
    <dbReference type="NCBI Taxonomy" id="1771310"/>
    <lineage>
        <taxon>Bacteria</taxon>
        <taxon>Pseudomonadati</taxon>
        <taxon>Pseudomonadota</taxon>
        <taxon>Alphaproteobacteria</taxon>
        <taxon>Sphingomonadales</taxon>
        <taxon>Sphingosinicellaceae</taxon>
        <taxon>Sphingoaurantiacus</taxon>
    </lineage>
</organism>
<evidence type="ECO:0000313" key="6">
    <source>
        <dbReference type="EMBL" id="MFC3712845.1"/>
    </source>
</evidence>
<comment type="similarity">
    <text evidence="1">Belongs to the Gfa family.</text>
</comment>
<dbReference type="EMBL" id="JBHRXV010000008">
    <property type="protein sequence ID" value="MFC3712845.1"/>
    <property type="molecule type" value="Genomic_DNA"/>
</dbReference>
<protein>
    <submittedName>
        <fullName evidence="6">GFA family protein</fullName>
    </submittedName>
</protein>
<evidence type="ECO:0000256" key="4">
    <source>
        <dbReference type="ARBA" id="ARBA00023239"/>
    </source>
</evidence>
<evidence type="ECO:0000256" key="2">
    <source>
        <dbReference type="ARBA" id="ARBA00022723"/>
    </source>
</evidence>
<evidence type="ECO:0000256" key="1">
    <source>
        <dbReference type="ARBA" id="ARBA00005495"/>
    </source>
</evidence>
<keyword evidence="2" id="KW-0479">Metal-binding</keyword>
<accession>A0ABV7X9N7</accession>
<dbReference type="RefSeq" id="WP_380860530.1">
    <property type="nucleotide sequence ID" value="NZ_JBHRXV010000008.1"/>
</dbReference>
<feature type="domain" description="CENP-V/GFA" evidence="5">
    <location>
        <begin position="3"/>
        <end position="119"/>
    </location>
</feature>
<dbReference type="PANTHER" id="PTHR33337">
    <property type="entry name" value="GFA DOMAIN-CONTAINING PROTEIN"/>
    <property type="match status" value="1"/>
</dbReference>
<proteinExistence type="inferred from homology"/>
<dbReference type="PANTHER" id="PTHR33337:SF40">
    <property type="entry name" value="CENP-V_GFA DOMAIN-CONTAINING PROTEIN-RELATED"/>
    <property type="match status" value="1"/>
</dbReference>
<dbReference type="SUPFAM" id="SSF51316">
    <property type="entry name" value="Mss4-like"/>
    <property type="match status" value="1"/>
</dbReference>
<dbReference type="InterPro" id="IPR011057">
    <property type="entry name" value="Mss4-like_sf"/>
</dbReference>
<evidence type="ECO:0000259" key="5">
    <source>
        <dbReference type="PROSITE" id="PS51891"/>
    </source>
</evidence>
<evidence type="ECO:0000256" key="3">
    <source>
        <dbReference type="ARBA" id="ARBA00022833"/>
    </source>
</evidence>
<dbReference type="Gene3D" id="3.90.1590.10">
    <property type="entry name" value="glutathione-dependent formaldehyde- activating enzyme (gfa)"/>
    <property type="match status" value="1"/>
</dbReference>
<evidence type="ECO:0000313" key="7">
    <source>
        <dbReference type="Proteomes" id="UP001595615"/>
    </source>
</evidence>
<keyword evidence="7" id="KW-1185">Reference proteome</keyword>
<reference evidence="7" key="1">
    <citation type="journal article" date="2019" name="Int. J. Syst. Evol. Microbiol.">
        <title>The Global Catalogue of Microorganisms (GCM) 10K type strain sequencing project: providing services to taxonomists for standard genome sequencing and annotation.</title>
        <authorList>
            <consortium name="The Broad Institute Genomics Platform"/>
            <consortium name="The Broad Institute Genome Sequencing Center for Infectious Disease"/>
            <person name="Wu L."/>
            <person name="Ma J."/>
        </authorList>
    </citation>
    <scope>NUCLEOTIDE SEQUENCE [LARGE SCALE GENOMIC DNA]</scope>
    <source>
        <strain evidence="7">KCTC 42644</strain>
    </source>
</reference>
<gene>
    <name evidence="6" type="ORF">ACFOMD_09705</name>
</gene>
<dbReference type="InterPro" id="IPR006913">
    <property type="entry name" value="CENP-V/GFA"/>
</dbReference>